<dbReference type="STRING" id="693979.Bache_1762"/>
<dbReference type="Proteomes" id="UP000008630">
    <property type="component" value="Chromosome"/>
</dbReference>
<feature type="region of interest" description="Disordered" evidence="1">
    <location>
        <begin position="1"/>
        <end position="23"/>
    </location>
</feature>
<organism evidence="2 3">
    <name type="scientific">Bacteroides helcogenes (strain ATCC 35417 / DSM 20613 / JCM 6297 / CCUG 15421 / P 36-108)</name>
    <dbReference type="NCBI Taxonomy" id="693979"/>
    <lineage>
        <taxon>Bacteria</taxon>
        <taxon>Pseudomonadati</taxon>
        <taxon>Bacteroidota</taxon>
        <taxon>Bacteroidia</taxon>
        <taxon>Bacteroidales</taxon>
        <taxon>Bacteroidaceae</taxon>
        <taxon>Bacteroides</taxon>
    </lineage>
</organism>
<protein>
    <submittedName>
        <fullName evidence="2">Uncharacterized protein</fullName>
    </submittedName>
</protein>
<feature type="compositionally biased region" description="Basic and acidic residues" evidence="1">
    <location>
        <begin position="1"/>
        <end position="15"/>
    </location>
</feature>
<sequence>MVRLARSDQPTEHEHRVPRRDAKHHRIYLRNSTLKRVGVHLQETRRMASCPKQKRQRVNSLLGLMGHYATYRIRKRLLQPESAEWGWMGCFDRNLLKLCQKKT</sequence>
<gene>
    <name evidence="2" type="ordered locus">Bache_1762</name>
</gene>
<evidence type="ECO:0000256" key="1">
    <source>
        <dbReference type="SAM" id="MobiDB-lite"/>
    </source>
</evidence>
<reference evidence="2 3" key="2">
    <citation type="journal article" date="2011" name="Stand. Genomic Sci.">
        <title>Complete genome sequence of Bacteroides helcogenes type strain (P 36-108).</title>
        <authorList>
            <person name="Pati A."/>
            <person name="Gronow S."/>
            <person name="Zeytun A."/>
            <person name="Lapidus A."/>
            <person name="Nolan M."/>
            <person name="Hammon N."/>
            <person name="Deshpande S."/>
            <person name="Cheng J.F."/>
            <person name="Tapia R."/>
            <person name="Han C."/>
            <person name="Goodwin L."/>
            <person name="Pitluck S."/>
            <person name="Liolios K."/>
            <person name="Pagani I."/>
            <person name="Ivanova N."/>
            <person name="Mavromatis K."/>
            <person name="Chen A."/>
            <person name="Palaniappan K."/>
            <person name="Land M."/>
            <person name="Hauser L."/>
            <person name="Chang Y.J."/>
            <person name="Jeffries C.D."/>
            <person name="Detter J.C."/>
            <person name="Brambilla E."/>
            <person name="Rohde M."/>
            <person name="Goker M."/>
            <person name="Woyke T."/>
            <person name="Bristow J."/>
            <person name="Eisen J.A."/>
            <person name="Markowitz V."/>
            <person name="Hugenholtz P."/>
            <person name="Kyrpides N.C."/>
            <person name="Klenk H.P."/>
            <person name="Lucas S."/>
        </authorList>
    </citation>
    <scope>NUCLEOTIDE SEQUENCE [LARGE SCALE GENOMIC DNA]</scope>
    <source>
        <strain evidence="3">ATCC 35417 / DSM 20613 / JCM 6297 / CCUG 15421 / P 36-108</strain>
    </source>
</reference>
<name>E6SNJ8_BACT6</name>
<dbReference type="RefSeq" id="WP_013547341.1">
    <property type="nucleotide sequence ID" value="NC_014933.1"/>
</dbReference>
<evidence type="ECO:0000313" key="3">
    <source>
        <dbReference type="Proteomes" id="UP000008630"/>
    </source>
</evidence>
<proteinExistence type="predicted"/>
<keyword evidence="3" id="KW-1185">Reference proteome</keyword>
<accession>E6SNJ8</accession>
<dbReference type="EMBL" id="CP002352">
    <property type="protein sequence ID" value="ADV43747.1"/>
    <property type="molecule type" value="Genomic_DNA"/>
</dbReference>
<evidence type="ECO:0000313" key="2">
    <source>
        <dbReference type="EMBL" id="ADV43747.1"/>
    </source>
</evidence>
<dbReference type="KEGG" id="bhl:Bache_1762"/>
<dbReference type="AlphaFoldDB" id="E6SNJ8"/>
<dbReference type="PATRIC" id="fig|693979.3.peg.1868"/>
<dbReference type="HOGENOM" id="CLU_2258142_0_0_10"/>
<reference key="1">
    <citation type="submission" date="2010-11" db="EMBL/GenBank/DDBJ databases">
        <title>The complete genome of Bacteroides helcogenes P 36-108.</title>
        <authorList>
            <consortium name="US DOE Joint Genome Institute (JGI-PGF)"/>
            <person name="Lucas S."/>
            <person name="Copeland A."/>
            <person name="Lapidus A."/>
            <person name="Bruce D."/>
            <person name="Goodwin L."/>
            <person name="Pitluck S."/>
            <person name="Kyrpides N."/>
            <person name="Mavromatis K."/>
            <person name="Ivanova N."/>
            <person name="Zeytun A."/>
            <person name="Brettin T."/>
            <person name="Detter J.C."/>
            <person name="Tapia R."/>
            <person name="Han C."/>
            <person name="Land M."/>
            <person name="Hauser L."/>
            <person name="Markowitz V."/>
            <person name="Cheng J.-F."/>
            <person name="Hugenholtz P."/>
            <person name="Woyke T."/>
            <person name="Wu D."/>
            <person name="Gronow S."/>
            <person name="Wellnitz S."/>
            <person name="Brambilla E."/>
            <person name="Klenk H.-P."/>
            <person name="Eisen J.A."/>
        </authorList>
    </citation>
    <scope>NUCLEOTIDE SEQUENCE</scope>
    <source>
        <strain>P 36-108</strain>
    </source>
</reference>